<evidence type="ECO:0000313" key="3">
    <source>
        <dbReference type="EnsemblPlants" id="Bo5g137110.1"/>
    </source>
</evidence>
<feature type="region of interest" description="Disordered" evidence="1">
    <location>
        <begin position="101"/>
        <end position="131"/>
    </location>
</feature>
<protein>
    <recommendedName>
        <fullName evidence="2">AB hydrolase-1 domain-containing protein</fullName>
    </recommendedName>
</protein>
<dbReference type="Gramene" id="Bo5g137110.1">
    <property type="protein sequence ID" value="Bo5g137110.1"/>
    <property type="gene ID" value="Bo5g137110"/>
</dbReference>
<dbReference type="Pfam" id="PF12697">
    <property type="entry name" value="Abhydrolase_6"/>
    <property type="match status" value="1"/>
</dbReference>
<dbReference type="Proteomes" id="UP000032141">
    <property type="component" value="Chromosome C5"/>
</dbReference>
<dbReference type="HOGENOM" id="CLU_020336_48_0_1"/>
<accession>A0A0D3CLC5</accession>
<dbReference type="STRING" id="109376.A0A0D3CLC5"/>
<sequence>KGVSYLKKRDGTQSGNIITQAFVLLLYHHHLSRNYEPTMNLLNTTTRIFFLHQPKQSIITFSSLSSNAKLSLDSSRTNFQMPCLISGQSFRRPGKRFIVSNAASPSLSGSPDQFLDGGAQTKEETVAETEQDPMNLADPDSCFCEFQGVNIHHKVFDPRTLSDDAPITNVDAQGTTPKVEFPMILLHGFGASVFSWNRVMKPLARLVRSKVLAFDRPAFGLTSRILHPFSGVTNDAKPLNPYSMVYSVLTTLYFIDFLAADKAILVGHSAGCLVAVDSYFESPERVAALILVAPAIFAPRPVNTAAGAGDNRGENGPRSKFLGTLVELSKVIIGAISRALTGMASMLSSLYKKALAAFLRSYLGVMLVRMAINKFGVTAVRNAWYDSKQVTDHVVQGYTKPLKAKGWDKALVEFTVATLTDNNGSEKKPPLSKRFQEIKCPVLIVTGDTDRIVPAWNAERLSRAIPGSVFEVIKKCGHLPQEEKPDEFISVVAKFLGDVFGGSQRERQVDLKFQGSVS</sequence>
<organism evidence="3 4">
    <name type="scientific">Brassica oleracea var. oleracea</name>
    <dbReference type="NCBI Taxonomy" id="109376"/>
    <lineage>
        <taxon>Eukaryota</taxon>
        <taxon>Viridiplantae</taxon>
        <taxon>Streptophyta</taxon>
        <taxon>Embryophyta</taxon>
        <taxon>Tracheophyta</taxon>
        <taxon>Spermatophyta</taxon>
        <taxon>Magnoliopsida</taxon>
        <taxon>eudicotyledons</taxon>
        <taxon>Gunneridae</taxon>
        <taxon>Pentapetalae</taxon>
        <taxon>rosids</taxon>
        <taxon>malvids</taxon>
        <taxon>Brassicales</taxon>
        <taxon>Brassicaceae</taxon>
        <taxon>Brassiceae</taxon>
        <taxon>Brassica</taxon>
    </lineage>
</organism>
<dbReference type="Gene3D" id="3.40.50.1820">
    <property type="entry name" value="alpha/beta hydrolase"/>
    <property type="match status" value="1"/>
</dbReference>
<dbReference type="GO" id="GO:0009941">
    <property type="term" value="C:chloroplast envelope"/>
    <property type="evidence" value="ECO:0007669"/>
    <property type="project" value="TreeGrafter"/>
</dbReference>
<dbReference type="AlphaFoldDB" id="A0A0D3CLC5"/>
<proteinExistence type="predicted"/>
<reference evidence="3" key="2">
    <citation type="submission" date="2015-03" db="UniProtKB">
        <authorList>
            <consortium name="EnsemblPlants"/>
        </authorList>
    </citation>
    <scope>IDENTIFICATION</scope>
</reference>
<evidence type="ECO:0000259" key="2">
    <source>
        <dbReference type="Pfam" id="PF12697"/>
    </source>
</evidence>
<dbReference type="EnsemblPlants" id="Bo5g137110.1">
    <property type="protein sequence ID" value="Bo5g137110.1"/>
    <property type="gene ID" value="Bo5g137110"/>
</dbReference>
<keyword evidence="4" id="KW-1185">Reference proteome</keyword>
<feature type="compositionally biased region" description="Polar residues" evidence="1">
    <location>
        <begin position="101"/>
        <end position="111"/>
    </location>
</feature>
<reference evidence="3 4" key="1">
    <citation type="journal article" date="2014" name="Genome Biol.">
        <title>Transcriptome and methylome profiling reveals relics of genome dominance in the mesopolyploid Brassica oleracea.</title>
        <authorList>
            <person name="Parkin I.A."/>
            <person name="Koh C."/>
            <person name="Tang H."/>
            <person name="Robinson S.J."/>
            <person name="Kagale S."/>
            <person name="Clarke W.E."/>
            <person name="Town C.D."/>
            <person name="Nixon J."/>
            <person name="Krishnakumar V."/>
            <person name="Bidwell S.L."/>
            <person name="Denoeud F."/>
            <person name="Belcram H."/>
            <person name="Links M.G."/>
            <person name="Just J."/>
            <person name="Clarke C."/>
            <person name="Bender T."/>
            <person name="Huebert T."/>
            <person name="Mason A.S."/>
            <person name="Pires J.C."/>
            <person name="Barker G."/>
            <person name="Moore J."/>
            <person name="Walley P.G."/>
            <person name="Manoli S."/>
            <person name="Batley J."/>
            <person name="Edwards D."/>
            <person name="Nelson M.N."/>
            <person name="Wang X."/>
            <person name="Paterson A.H."/>
            <person name="King G."/>
            <person name="Bancroft I."/>
            <person name="Chalhoub B."/>
            <person name="Sharpe A.G."/>
        </authorList>
    </citation>
    <scope>NUCLEOTIDE SEQUENCE</scope>
    <source>
        <strain evidence="3 4">cv. TO1000</strain>
    </source>
</reference>
<dbReference type="eggNOG" id="KOG1454">
    <property type="taxonomic scope" value="Eukaryota"/>
</dbReference>
<name>A0A0D3CLC5_BRAOL</name>
<dbReference type="PANTHER" id="PTHR43689">
    <property type="entry name" value="HYDROLASE"/>
    <property type="match status" value="1"/>
</dbReference>
<dbReference type="InterPro" id="IPR000073">
    <property type="entry name" value="AB_hydrolase_1"/>
</dbReference>
<dbReference type="InterPro" id="IPR029058">
    <property type="entry name" value="AB_hydrolase_fold"/>
</dbReference>
<dbReference type="OMA" id="CFCEFNG"/>
<evidence type="ECO:0000313" key="4">
    <source>
        <dbReference type="Proteomes" id="UP000032141"/>
    </source>
</evidence>
<dbReference type="SUPFAM" id="SSF53474">
    <property type="entry name" value="alpha/beta-Hydrolases"/>
    <property type="match status" value="1"/>
</dbReference>
<evidence type="ECO:0000256" key="1">
    <source>
        <dbReference type="SAM" id="MobiDB-lite"/>
    </source>
</evidence>
<feature type="domain" description="AB hydrolase-1" evidence="2">
    <location>
        <begin position="184"/>
        <end position="489"/>
    </location>
</feature>
<dbReference type="PANTHER" id="PTHR43689:SF1">
    <property type="entry name" value="ALPHA_BETA-HYDROLASES SUPERFAMILY PROTEIN"/>
    <property type="match status" value="1"/>
</dbReference>